<accession>A0A9W7NFP1</accession>
<organism evidence="2 3">
    <name type="scientific">Roseomonas genomospecies 6</name>
    <dbReference type="NCBI Taxonomy" id="214106"/>
    <lineage>
        <taxon>Bacteria</taxon>
        <taxon>Pseudomonadati</taxon>
        <taxon>Pseudomonadota</taxon>
        <taxon>Alphaproteobacteria</taxon>
        <taxon>Acetobacterales</taxon>
        <taxon>Roseomonadaceae</taxon>
        <taxon>Roseomonas</taxon>
    </lineage>
</organism>
<evidence type="ECO:0000313" key="2">
    <source>
        <dbReference type="EMBL" id="KAA0677674.1"/>
    </source>
</evidence>
<keyword evidence="3" id="KW-1185">Reference proteome</keyword>
<evidence type="ECO:0000256" key="1">
    <source>
        <dbReference type="SAM" id="MobiDB-lite"/>
    </source>
</evidence>
<dbReference type="AlphaFoldDB" id="A0A9W7NFP1"/>
<dbReference type="RefSeq" id="WP_149471144.1">
    <property type="nucleotide sequence ID" value="NZ_QOKW01000022.1"/>
</dbReference>
<dbReference type="EMBL" id="QOKW01000022">
    <property type="protein sequence ID" value="KAA0677674.1"/>
    <property type="molecule type" value="Genomic_DNA"/>
</dbReference>
<comment type="caution">
    <text evidence="2">The sequence shown here is derived from an EMBL/GenBank/DDBJ whole genome shotgun (WGS) entry which is preliminary data.</text>
</comment>
<feature type="compositionally biased region" description="Basic and acidic residues" evidence="1">
    <location>
        <begin position="630"/>
        <end position="656"/>
    </location>
</feature>
<gene>
    <name evidence="2" type="ORF">DS843_22815</name>
</gene>
<sequence length="656" mass="72402">MARRRGPKVKRTQQLEKHARLDGDADILFNLFLDGDGEERPAWIAFRATEQGAQAFTNTEHALPDVVAESGPALRSKIVALIAANPAVICDTYEQARDRYWRLQRDDRDDRDRLERLAREWTVENHIDVGGGLWVAHVSTTELIVPKPRAKPRPGKTWHFVFGRTETGDPVELYGYETREDLATRAPTAREAMRHLTHVLRDVETVSGFSDPDDARILFALLRAKLTGRPPVPIEGRPLPAFQVIEAWPLAGRKKAVLARSGDRWLTVETRPPDRYRRDAFPMAQTGWEKTFLDDETAAVGRFFARGLGMSEAKAKEELKRIRKTDRHGKLISEAICRGFALHAVAVLSDGRSALHASCAWPAERFAPDDLKRPTDLIILQEGYRAWELDEAGEHSLALLSLDPQILPSVAANGVVAASREKILDALRTVDVGFASASAADAAWEQLVSAGVVTATTTGEERASEPRGNAYLTERIAEFCAWSAEVAGVHNTGGAGNENKGDETPSPRKAGGRSLGRRKLTQADVVEGRTAPVAIENEKGGDETPAPRQAGRRRRVNQEPDHAVDGGAPVAAGNENEGDETPPRHAGGRPRIHESDAARRRAWRARKRAEAREKAKASPAAPPKHGRPRLYVDDKARKQAFLERRRAEKAALDDTE</sequence>
<protein>
    <submittedName>
        <fullName evidence="2">Uncharacterized protein</fullName>
    </submittedName>
</protein>
<proteinExistence type="predicted"/>
<dbReference type="OrthoDB" id="30052at2"/>
<evidence type="ECO:0000313" key="3">
    <source>
        <dbReference type="Proteomes" id="UP000480854"/>
    </source>
</evidence>
<feature type="region of interest" description="Disordered" evidence="1">
    <location>
        <begin position="491"/>
        <end position="656"/>
    </location>
</feature>
<reference evidence="2 3" key="1">
    <citation type="submission" date="2018-07" db="EMBL/GenBank/DDBJ databases">
        <title>Genome sequence of Azospirillum sp. ATCC 49961.</title>
        <authorList>
            <person name="Sant'Anna F.H."/>
            <person name="Baldani J.I."/>
            <person name="Zilli J.E."/>
            <person name="Reis V.M."/>
            <person name="Hartmann A."/>
            <person name="Cruz L."/>
            <person name="de Souza E.M."/>
            <person name="de Oliveira Pedrosa F."/>
            <person name="Passaglia L.M.P."/>
        </authorList>
    </citation>
    <scope>NUCLEOTIDE SEQUENCE [LARGE SCALE GENOMIC DNA]</scope>
    <source>
        <strain evidence="2 3">ATCC 49961</strain>
    </source>
</reference>
<dbReference type="Proteomes" id="UP000480854">
    <property type="component" value="Unassembled WGS sequence"/>
</dbReference>
<name>A0A9W7NFP1_9PROT</name>